<accession>A0A8X8AV53</accession>
<organism evidence="3 4">
    <name type="scientific">Brassica carinata</name>
    <name type="common">Ethiopian mustard</name>
    <name type="synonym">Abyssinian cabbage</name>
    <dbReference type="NCBI Taxonomy" id="52824"/>
    <lineage>
        <taxon>Eukaryota</taxon>
        <taxon>Viridiplantae</taxon>
        <taxon>Streptophyta</taxon>
        <taxon>Embryophyta</taxon>
        <taxon>Tracheophyta</taxon>
        <taxon>Spermatophyta</taxon>
        <taxon>Magnoliopsida</taxon>
        <taxon>eudicotyledons</taxon>
        <taxon>Gunneridae</taxon>
        <taxon>Pentapetalae</taxon>
        <taxon>rosids</taxon>
        <taxon>malvids</taxon>
        <taxon>Brassicales</taxon>
        <taxon>Brassicaceae</taxon>
        <taxon>Brassiceae</taxon>
        <taxon>Brassica</taxon>
    </lineage>
</organism>
<evidence type="ECO:0000313" key="4">
    <source>
        <dbReference type="Proteomes" id="UP000886595"/>
    </source>
</evidence>
<feature type="compositionally biased region" description="Basic and acidic residues" evidence="2">
    <location>
        <begin position="452"/>
        <end position="474"/>
    </location>
</feature>
<evidence type="ECO:0000256" key="1">
    <source>
        <dbReference type="SAM" id="Coils"/>
    </source>
</evidence>
<reference evidence="3 4" key="1">
    <citation type="submission" date="2020-02" db="EMBL/GenBank/DDBJ databases">
        <authorList>
            <person name="Ma Q."/>
            <person name="Huang Y."/>
            <person name="Song X."/>
            <person name="Pei D."/>
        </authorList>
    </citation>
    <scope>NUCLEOTIDE SEQUENCE [LARGE SCALE GENOMIC DNA]</scope>
    <source>
        <strain evidence="3">Sxm20200214</strain>
        <tissue evidence="3">Leaf</tissue>
    </source>
</reference>
<dbReference type="PANTHER" id="PTHR31344">
    <property type="entry name" value="NUCLEAR PORE COMPLEX PROTEIN NUP205"/>
    <property type="match status" value="1"/>
</dbReference>
<gene>
    <name evidence="3" type="ORF">Bca52824_023895</name>
</gene>
<dbReference type="InterPro" id="IPR021827">
    <property type="entry name" value="Nup186/Nup192/Nup205"/>
</dbReference>
<feature type="compositionally biased region" description="Basic and acidic residues" evidence="2">
    <location>
        <begin position="32"/>
        <end position="45"/>
    </location>
</feature>
<sequence length="474" mass="54642">MGLQRVIKRHSLVNGAVNGSSESNQEAESSEVAEKQESENGLLKDVDDVKRADLLVEEVQEDASDNGISKALKQKVESLETRIEKLEDEVREVAALEISLYSVVPDNSSSGHKLHTHARRVSRLYIHACKHWSEGKQATVARNTVSAFFLGTLCFRLTFWLSNIITLREITSHAFGTEHKPSEKIKRTKQSNDFKLDWYETETFTAALEKVELWIFSRIVESVWWQVFTPHMQSPENDFQFLPIHARDLSFLSGVQCLAEIFDMNTKDSVEEDEKYFSLLNKLSDLLMLPKTCLWNYPLEKRFLFWYLYDSQVCPSISLPLIKRILCNFTPDEFCPDHVSGRAQHRVFLPLCLVHQAIHLISVQKTRIISFGEKTRMVQRESVVGTQVESLGPTNGFDPSRYVTSNLYYPWKLDHTCKIEDRSYMMRMYPEDKVTRDGDAWMRSRKSSGEALRGRIGDDEGYRRSSYDLEVKSG</sequence>
<keyword evidence="1" id="KW-0175">Coiled coil</keyword>
<feature type="coiled-coil region" evidence="1">
    <location>
        <begin position="69"/>
        <end position="96"/>
    </location>
</feature>
<dbReference type="AlphaFoldDB" id="A0A8X8AV53"/>
<name>A0A8X8AV53_BRACI</name>
<dbReference type="EMBL" id="JAAMPC010000005">
    <property type="protein sequence ID" value="KAG2312338.1"/>
    <property type="molecule type" value="Genomic_DNA"/>
</dbReference>
<proteinExistence type="predicted"/>
<keyword evidence="4" id="KW-1185">Reference proteome</keyword>
<protein>
    <submittedName>
        <fullName evidence="3">Uncharacterized protein</fullName>
    </submittedName>
</protein>
<evidence type="ECO:0000313" key="3">
    <source>
        <dbReference type="EMBL" id="KAG2312338.1"/>
    </source>
</evidence>
<feature type="region of interest" description="Disordered" evidence="2">
    <location>
        <begin position="445"/>
        <end position="474"/>
    </location>
</feature>
<feature type="region of interest" description="Disordered" evidence="2">
    <location>
        <begin position="14"/>
        <end position="45"/>
    </location>
</feature>
<dbReference type="Proteomes" id="UP000886595">
    <property type="component" value="Unassembled WGS sequence"/>
</dbReference>
<dbReference type="PANTHER" id="PTHR31344:SF14">
    <property type="entry name" value="NUCLEOLAR-LIKE PROTEIN"/>
    <property type="match status" value="1"/>
</dbReference>
<dbReference type="OrthoDB" id="20172at2759"/>
<evidence type="ECO:0000256" key="2">
    <source>
        <dbReference type="SAM" id="MobiDB-lite"/>
    </source>
</evidence>
<dbReference type="GO" id="GO:0005643">
    <property type="term" value="C:nuclear pore"/>
    <property type="evidence" value="ECO:0007669"/>
    <property type="project" value="InterPro"/>
</dbReference>
<comment type="caution">
    <text evidence="3">The sequence shown here is derived from an EMBL/GenBank/DDBJ whole genome shotgun (WGS) entry which is preliminary data.</text>
</comment>